<accession>A0A832SUT2</accession>
<evidence type="ECO:0000313" key="1">
    <source>
        <dbReference type="EMBL" id="HII70647.1"/>
    </source>
</evidence>
<name>A0A832SUT2_9EURY</name>
<dbReference type="Proteomes" id="UP000619545">
    <property type="component" value="Unassembled WGS sequence"/>
</dbReference>
<dbReference type="GeneID" id="1477513"/>
<evidence type="ECO:0000313" key="2">
    <source>
        <dbReference type="Proteomes" id="UP000619545"/>
    </source>
</evidence>
<comment type="caution">
    <text evidence="1">The sequence shown here is derived from an EMBL/GenBank/DDBJ whole genome shotgun (WGS) entry which is preliminary data.</text>
</comment>
<dbReference type="AlphaFoldDB" id="A0A832SUT2"/>
<protein>
    <submittedName>
        <fullName evidence="1">Uncharacterized protein</fullName>
    </submittedName>
</protein>
<dbReference type="EMBL" id="DUJS01000004">
    <property type="protein sequence ID" value="HII70647.1"/>
    <property type="molecule type" value="Genomic_DNA"/>
</dbReference>
<proteinExistence type="predicted"/>
<dbReference type="RefSeq" id="WP_011018582.1">
    <property type="nucleotide sequence ID" value="NZ_DUJS01000004.1"/>
</dbReference>
<dbReference type="SUPFAM" id="SSF56091">
    <property type="entry name" value="DNA ligase/mRNA capping enzyme, catalytic domain"/>
    <property type="match status" value="1"/>
</dbReference>
<reference evidence="1" key="1">
    <citation type="journal article" date="2020" name="bioRxiv">
        <title>A rank-normalized archaeal taxonomy based on genome phylogeny resolves widespread incomplete and uneven classifications.</title>
        <authorList>
            <person name="Rinke C."/>
            <person name="Chuvochina M."/>
            <person name="Mussig A.J."/>
            <person name="Chaumeil P.-A."/>
            <person name="Waite D.W."/>
            <person name="Whitman W.B."/>
            <person name="Parks D.H."/>
            <person name="Hugenholtz P."/>
        </authorList>
    </citation>
    <scope>NUCLEOTIDE SEQUENCE</scope>
    <source>
        <strain evidence="1">UBA8853</strain>
    </source>
</reference>
<sequence>MSDTETIETPSGERPLLPPKARLTFSRTMPAALPETVEHTVRLYITELEHVSSNESLRIEEKKDGTNVRVVLGRVLESELGEPVIAHTRSWVRVEEVEEYVQSVLDPSEHSLTIVEGELLPLSLFGTSVFELWNETLDYIDYHVRLMSRYTLNPRRKRVPRAWLGKLFDRLSKVRRHVRTLYTIQRRLPDVKLADDDEFQRLHEEIERLTAIAHDKDYVPEDAVEILRDILSVLDDLAAYEPEDSEPVYYVYELDMYDGEITIQKPKIRQYELLADMIDGDRIKPVPSTLCDLGEAEQVARELMNRVEEEELEGLVIKPEKEVPGVPHARKVRAEWYLRGMKLGSRLSLKGFAGAAEKYARNEVRRALAAIETSYLYRALEALAEGDLRRASRIVKEAEEVTDRMSEWDDPTV</sequence>
<gene>
    <name evidence="1" type="ORF">HA336_05380</name>
</gene>
<organism evidence="1 2">
    <name type="scientific">Methanopyrus kandleri</name>
    <dbReference type="NCBI Taxonomy" id="2320"/>
    <lineage>
        <taxon>Archaea</taxon>
        <taxon>Methanobacteriati</taxon>
        <taxon>Methanobacteriota</taxon>
        <taxon>Methanomada group</taxon>
        <taxon>Methanopyri</taxon>
        <taxon>Methanopyrales</taxon>
        <taxon>Methanopyraceae</taxon>
        <taxon>Methanopyrus</taxon>
    </lineage>
</organism>